<proteinExistence type="predicted"/>
<evidence type="ECO:0008006" key="4">
    <source>
        <dbReference type="Google" id="ProtNLM"/>
    </source>
</evidence>
<keyword evidence="1" id="KW-0812">Transmembrane</keyword>
<keyword evidence="3" id="KW-1185">Reference proteome</keyword>
<evidence type="ECO:0000256" key="1">
    <source>
        <dbReference type="SAM" id="Phobius"/>
    </source>
</evidence>
<organism evidence="2 3">
    <name type="scientific">Brevibacterium pityocampae</name>
    <dbReference type="NCBI Taxonomy" id="506594"/>
    <lineage>
        <taxon>Bacteria</taxon>
        <taxon>Bacillati</taxon>
        <taxon>Actinomycetota</taxon>
        <taxon>Actinomycetes</taxon>
        <taxon>Micrococcales</taxon>
        <taxon>Brevibacteriaceae</taxon>
        <taxon>Brevibacterium</taxon>
    </lineage>
</organism>
<evidence type="ECO:0000313" key="3">
    <source>
        <dbReference type="Proteomes" id="UP001500642"/>
    </source>
</evidence>
<accession>A0ABP8J7R5</accession>
<dbReference type="EMBL" id="BAABGL010000004">
    <property type="protein sequence ID" value="GAA4386552.1"/>
    <property type="molecule type" value="Genomic_DNA"/>
</dbReference>
<reference evidence="3" key="1">
    <citation type="journal article" date="2019" name="Int. J. Syst. Evol. Microbiol.">
        <title>The Global Catalogue of Microorganisms (GCM) 10K type strain sequencing project: providing services to taxonomists for standard genome sequencing and annotation.</title>
        <authorList>
            <consortium name="The Broad Institute Genomics Platform"/>
            <consortium name="The Broad Institute Genome Sequencing Center for Infectious Disease"/>
            <person name="Wu L."/>
            <person name="Ma J."/>
        </authorList>
    </citation>
    <scope>NUCLEOTIDE SEQUENCE [LARGE SCALE GENOMIC DNA]</scope>
    <source>
        <strain evidence="3">JCM 17808</strain>
    </source>
</reference>
<gene>
    <name evidence="2" type="ORF">GCM10023167_09610</name>
</gene>
<name>A0ABP8J7R5_9MICO</name>
<keyword evidence="1" id="KW-0472">Membrane</keyword>
<protein>
    <recommendedName>
        <fullName evidence="4">CAAX protease self-immunity</fullName>
    </recommendedName>
</protein>
<sequence>MWAAVGIHGGFHVASAINLALGLTADGPGMWLTAGALHVVIGVVVALLIPHRRWVEVRELGPYGRPVRSGR</sequence>
<dbReference type="Proteomes" id="UP001500642">
    <property type="component" value="Unassembled WGS sequence"/>
</dbReference>
<dbReference type="RefSeq" id="WP_345030312.1">
    <property type="nucleotide sequence ID" value="NZ_BAABGL010000004.1"/>
</dbReference>
<keyword evidence="1" id="KW-1133">Transmembrane helix</keyword>
<feature type="transmembrane region" description="Helical" evidence="1">
    <location>
        <begin position="29"/>
        <end position="49"/>
    </location>
</feature>
<evidence type="ECO:0000313" key="2">
    <source>
        <dbReference type="EMBL" id="GAA4386552.1"/>
    </source>
</evidence>
<comment type="caution">
    <text evidence="2">The sequence shown here is derived from an EMBL/GenBank/DDBJ whole genome shotgun (WGS) entry which is preliminary data.</text>
</comment>